<keyword evidence="3" id="KW-1185">Reference proteome</keyword>
<dbReference type="EMBL" id="CAJVPL010006456">
    <property type="protein sequence ID" value="CAG8664515.1"/>
    <property type="molecule type" value="Genomic_DNA"/>
</dbReference>
<proteinExistence type="predicted"/>
<sequence length="83" mass="9212">MITIPLKCVYLCKLALSVSIAALRKYPILAATKTHVIPFENILVRKEAAKSTDFGMSRIINATSSTNNQVALYLILRQSVFDI</sequence>
<dbReference type="OrthoDB" id="10261027at2759"/>
<comment type="caution">
    <text evidence="2">The sequence shown here is derived from an EMBL/GenBank/DDBJ whole genome shotgun (WGS) entry which is preliminary data.</text>
</comment>
<feature type="signal peptide" evidence="1">
    <location>
        <begin position="1"/>
        <end position="17"/>
    </location>
</feature>
<keyword evidence="1" id="KW-0732">Signal</keyword>
<evidence type="ECO:0000256" key="1">
    <source>
        <dbReference type="SAM" id="SignalP"/>
    </source>
</evidence>
<gene>
    <name evidence="2" type="ORF">AGERDE_LOCUS11978</name>
</gene>
<feature type="non-terminal residue" evidence="2">
    <location>
        <position position="1"/>
    </location>
</feature>
<reference evidence="2" key="1">
    <citation type="submission" date="2021-06" db="EMBL/GenBank/DDBJ databases">
        <authorList>
            <person name="Kallberg Y."/>
            <person name="Tangrot J."/>
            <person name="Rosling A."/>
        </authorList>
    </citation>
    <scope>NUCLEOTIDE SEQUENCE</scope>
    <source>
        <strain evidence="2">MT106</strain>
    </source>
</reference>
<name>A0A9N9HC82_9GLOM</name>
<feature type="chain" id="PRO_5040121398" evidence="1">
    <location>
        <begin position="18"/>
        <end position="83"/>
    </location>
</feature>
<dbReference type="AlphaFoldDB" id="A0A9N9HC82"/>
<organism evidence="2 3">
    <name type="scientific">Ambispora gerdemannii</name>
    <dbReference type="NCBI Taxonomy" id="144530"/>
    <lineage>
        <taxon>Eukaryota</taxon>
        <taxon>Fungi</taxon>
        <taxon>Fungi incertae sedis</taxon>
        <taxon>Mucoromycota</taxon>
        <taxon>Glomeromycotina</taxon>
        <taxon>Glomeromycetes</taxon>
        <taxon>Archaeosporales</taxon>
        <taxon>Ambisporaceae</taxon>
        <taxon>Ambispora</taxon>
    </lineage>
</organism>
<protein>
    <submittedName>
        <fullName evidence="2">7649_t:CDS:1</fullName>
    </submittedName>
</protein>
<accession>A0A9N9HC82</accession>
<evidence type="ECO:0000313" key="2">
    <source>
        <dbReference type="EMBL" id="CAG8664515.1"/>
    </source>
</evidence>
<evidence type="ECO:0000313" key="3">
    <source>
        <dbReference type="Proteomes" id="UP000789831"/>
    </source>
</evidence>
<dbReference type="Proteomes" id="UP000789831">
    <property type="component" value="Unassembled WGS sequence"/>
</dbReference>